<sequence>MSDSDSRTEKRKKKRPNGQATF</sequence>
<proteinExistence type="predicted"/>
<accession>A0AAQ4VMV8</accession>
<feature type="region of interest" description="Disordered" evidence="1">
    <location>
        <begin position="1"/>
        <end position="22"/>
    </location>
</feature>
<protein>
    <submittedName>
        <fullName evidence="2">Predicted gene, 74510</fullName>
    </submittedName>
</protein>
<reference evidence="2" key="4">
    <citation type="submission" date="2025-09" db="UniProtKB">
        <authorList>
            <consortium name="Ensembl"/>
        </authorList>
    </citation>
    <scope>IDENTIFICATION</scope>
    <source>
        <strain evidence="2">C57BL/6J</strain>
    </source>
</reference>
<dbReference type="Proteomes" id="UP000000589">
    <property type="component" value="Chromosome 2"/>
</dbReference>
<reference evidence="2 4" key="1">
    <citation type="journal article" date="2009" name="PLoS Biol.">
        <title>Lineage-specific biology revealed by a finished genome assembly of the mouse.</title>
        <authorList>
            <consortium name="Mouse Genome Sequencing Consortium"/>
            <person name="Church D.M."/>
            <person name="Goodstadt L."/>
            <person name="Hillier L.W."/>
            <person name="Zody M.C."/>
            <person name="Goldstein S."/>
            <person name="She X."/>
            <person name="Bult C.J."/>
            <person name="Agarwala R."/>
            <person name="Cherry J.L."/>
            <person name="DiCuccio M."/>
            <person name="Hlavina W."/>
            <person name="Kapustin Y."/>
            <person name="Meric P."/>
            <person name="Maglott D."/>
            <person name="Birtle Z."/>
            <person name="Marques A.C."/>
            <person name="Graves T."/>
            <person name="Zhou S."/>
            <person name="Teague B."/>
            <person name="Potamousis K."/>
            <person name="Churas C."/>
            <person name="Place M."/>
            <person name="Herschleb J."/>
            <person name="Runnheim R."/>
            <person name="Forrest D."/>
            <person name="Amos-Landgraf J."/>
            <person name="Schwartz D.C."/>
            <person name="Cheng Z."/>
            <person name="Lindblad-Toh K."/>
            <person name="Eichler E.E."/>
            <person name="Ponting C.P."/>
        </authorList>
    </citation>
    <scope>NUCLEOTIDE SEQUENCE [LARGE SCALE GENOMIC DNA]</scope>
    <source>
        <strain evidence="2 4">C57BL/6J</strain>
    </source>
</reference>
<dbReference type="Ensembl" id="ENSMUST00000249906.1">
    <property type="protein sequence ID" value="ENSMUSP00000160004.1"/>
    <property type="gene ID" value="ENSMUSG00000121915.1"/>
</dbReference>
<dbReference type="MGI" id="MGI:7831751">
    <property type="gene designation" value="Gm74510"/>
</dbReference>
<evidence type="ECO:0000313" key="4">
    <source>
        <dbReference type="Proteomes" id="UP000000589"/>
    </source>
</evidence>
<evidence type="ECO:0000313" key="2">
    <source>
        <dbReference type="Ensembl" id="ENSMUSP00000160004.1"/>
    </source>
</evidence>
<gene>
    <name evidence="2 3" type="primary">Gm74510</name>
</gene>
<dbReference type="AlphaFoldDB" id="A0AAQ4VMV8"/>
<reference evidence="2" key="3">
    <citation type="submission" date="2025-08" db="UniProtKB">
        <authorList>
            <consortium name="Ensembl"/>
        </authorList>
    </citation>
    <scope>IDENTIFICATION</scope>
    <source>
        <strain evidence="2">C57BL/6J</strain>
    </source>
</reference>
<organism evidence="2 4">
    <name type="scientific">Mus musculus</name>
    <name type="common">Mouse</name>
    <dbReference type="NCBI Taxonomy" id="10090"/>
    <lineage>
        <taxon>Eukaryota</taxon>
        <taxon>Metazoa</taxon>
        <taxon>Chordata</taxon>
        <taxon>Craniata</taxon>
        <taxon>Vertebrata</taxon>
        <taxon>Euteleostomi</taxon>
        <taxon>Mammalia</taxon>
        <taxon>Eutheria</taxon>
        <taxon>Euarchontoglires</taxon>
        <taxon>Glires</taxon>
        <taxon>Rodentia</taxon>
        <taxon>Myomorpha</taxon>
        <taxon>Muroidea</taxon>
        <taxon>Muridae</taxon>
        <taxon>Murinae</taxon>
        <taxon>Mus</taxon>
        <taxon>Mus</taxon>
    </lineage>
</organism>
<keyword evidence="4" id="KW-1185">Reference proteome</keyword>
<reference evidence="2 4" key="2">
    <citation type="journal article" date="2011" name="PLoS Biol.">
        <title>Modernizing reference genome assemblies.</title>
        <authorList>
            <person name="Church D.M."/>
            <person name="Schneider V.A."/>
            <person name="Graves T."/>
            <person name="Auger K."/>
            <person name="Cunningham F."/>
            <person name="Bouk N."/>
            <person name="Chen H.C."/>
            <person name="Agarwala R."/>
            <person name="McLaren W.M."/>
            <person name="Ritchie G.R."/>
            <person name="Albracht D."/>
            <person name="Kremitzki M."/>
            <person name="Rock S."/>
            <person name="Kotkiewicz H."/>
            <person name="Kremitzki C."/>
            <person name="Wollam A."/>
            <person name="Trani L."/>
            <person name="Fulton L."/>
            <person name="Fulton R."/>
            <person name="Matthews L."/>
            <person name="Whitehead S."/>
            <person name="Chow W."/>
            <person name="Torrance J."/>
            <person name="Dunn M."/>
            <person name="Harden G."/>
            <person name="Threadgold G."/>
            <person name="Wood J."/>
            <person name="Collins J."/>
            <person name="Heath P."/>
            <person name="Griffiths G."/>
            <person name="Pelan S."/>
            <person name="Grafham D."/>
            <person name="Eichler E.E."/>
            <person name="Weinstock G."/>
            <person name="Mardis E.R."/>
            <person name="Wilson R.K."/>
            <person name="Howe K."/>
            <person name="Flicek P."/>
            <person name="Hubbard T."/>
        </authorList>
    </citation>
    <scope>NUCLEOTIDE SEQUENCE [LARGE SCALE GENOMIC DNA]</scope>
    <source>
        <strain evidence="2 4">C57BL/6J</strain>
    </source>
</reference>
<evidence type="ECO:0000256" key="1">
    <source>
        <dbReference type="SAM" id="MobiDB-lite"/>
    </source>
</evidence>
<name>A0AAQ4VMV8_MOUSE</name>
<evidence type="ECO:0000313" key="3">
    <source>
        <dbReference type="MGI" id="MGI:7831751"/>
    </source>
</evidence>
<dbReference type="AGR" id="MGI:7831751"/>